<dbReference type="RefSeq" id="WP_015017747.1">
    <property type="nucleotide sequence ID" value="NC_018719.1"/>
</dbReference>
<dbReference type="HOGENOM" id="CLU_2505057_0_0_2"/>
<dbReference type="InParanoid" id="K0ILN7"/>
<evidence type="ECO:0000313" key="1">
    <source>
        <dbReference type="EMBL" id="AFU57174.1"/>
    </source>
</evidence>
<organism evidence="1 2">
    <name type="scientific">Nitrososphaera gargensis (strain Ga9.2)</name>
    <dbReference type="NCBI Taxonomy" id="1237085"/>
    <lineage>
        <taxon>Archaea</taxon>
        <taxon>Nitrososphaerota</taxon>
        <taxon>Nitrososphaeria</taxon>
        <taxon>Nitrososphaerales</taxon>
        <taxon>Nitrososphaeraceae</taxon>
        <taxon>Nitrososphaera</taxon>
    </lineage>
</organism>
<dbReference type="AlphaFoldDB" id="K0ILN7"/>
<dbReference type="Proteomes" id="UP000008037">
    <property type="component" value="Chromosome"/>
</dbReference>
<reference evidence="1 2" key="1">
    <citation type="journal article" date="2012" name="Environ. Microbiol.">
        <title>The genome of the ammonia-oxidizing Candidatus Nitrososphaera gargensis: insights into metabolic versatility and environmental adaptations.</title>
        <authorList>
            <person name="Spang A."/>
            <person name="Poehlein A."/>
            <person name="Offre P."/>
            <person name="Zumbragel S."/>
            <person name="Haider S."/>
            <person name="Rychlik N."/>
            <person name="Nowka B."/>
            <person name="Schmeisser C."/>
            <person name="Lebedeva E.V."/>
            <person name="Rattei T."/>
            <person name="Bohm C."/>
            <person name="Schmid M."/>
            <person name="Galushko A."/>
            <person name="Hatzenpichler R."/>
            <person name="Weinmaier T."/>
            <person name="Daniel R."/>
            <person name="Schleper C."/>
            <person name="Spieck E."/>
            <person name="Streit W."/>
            <person name="Wagner M."/>
        </authorList>
    </citation>
    <scope>NUCLEOTIDE SEQUENCE [LARGE SCALE GENOMIC DNA]</scope>
    <source>
        <strain evidence="2">Ga9.2</strain>
    </source>
</reference>
<dbReference type="KEGG" id="nga:Ngar_c02260"/>
<name>K0ILN7_NITGG</name>
<protein>
    <submittedName>
        <fullName evidence="1">Uncharacterized protein</fullName>
    </submittedName>
</protein>
<dbReference type="GeneID" id="13796402"/>
<dbReference type="BioCyc" id="CNIT1237085:G1324-226-MONOMER"/>
<keyword evidence="2" id="KW-1185">Reference proteome</keyword>
<gene>
    <name evidence="1" type="ordered locus">Ngar_c02260</name>
</gene>
<dbReference type="EMBL" id="CP002408">
    <property type="protein sequence ID" value="AFU57174.1"/>
    <property type="molecule type" value="Genomic_DNA"/>
</dbReference>
<sequence length="85" mass="9812">MEEEVAKRSGEAVFLLWLQYKTITNKMSALPIRTLALLRFHNPTQIGMTVPLYSEQYICLLLDSQIKIISATFVRTKDKETLYST</sequence>
<proteinExistence type="predicted"/>
<evidence type="ECO:0000313" key="2">
    <source>
        <dbReference type="Proteomes" id="UP000008037"/>
    </source>
</evidence>
<accession>K0ILN7</accession>